<dbReference type="AlphaFoldDB" id="A0A8B9S037"/>
<reference evidence="2" key="1">
    <citation type="submission" date="2025-08" db="UniProtKB">
        <authorList>
            <consortium name="Ensembl"/>
        </authorList>
    </citation>
    <scope>IDENTIFICATION</scope>
</reference>
<dbReference type="InterPro" id="IPR036179">
    <property type="entry name" value="Ig-like_dom_sf"/>
</dbReference>
<dbReference type="Gene3D" id="2.60.40.10">
    <property type="entry name" value="Immunoglobulins"/>
    <property type="match status" value="1"/>
</dbReference>
<dbReference type="Ensembl" id="ENSANIT00000022303.1">
    <property type="protein sequence ID" value="ENSANIP00000021589.1"/>
    <property type="gene ID" value="ENSANIG00000014660.1"/>
</dbReference>
<evidence type="ECO:0000313" key="3">
    <source>
        <dbReference type="Proteomes" id="UP000694541"/>
    </source>
</evidence>
<evidence type="ECO:0000313" key="2">
    <source>
        <dbReference type="Ensembl" id="ENSANIP00000021589.1"/>
    </source>
</evidence>
<dbReference type="InterPro" id="IPR047012">
    <property type="entry name" value="ICAM_VCAM"/>
</dbReference>
<dbReference type="PANTHER" id="PTHR13771:SF9">
    <property type="entry name" value="INTERCELLULAR ADHESION MOLECULE 5"/>
    <property type="match status" value="1"/>
</dbReference>
<dbReference type="Pfam" id="PF03921">
    <property type="entry name" value="ICAM_N"/>
    <property type="match status" value="1"/>
</dbReference>
<dbReference type="Proteomes" id="UP000694541">
    <property type="component" value="Unplaced"/>
</dbReference>
<keyword evidence="3" id="KW-1185">Reference proteome</keyword>
<dbReference type="GO" id="GO:0005178">
    <property type="term" value="F:integrin binding"/>
    <property type="evidence" value="ECO:0007669"/>
    <property type="project" value="InterPro"/>
</dbReference>
<name>A0A8B9S037_9AVES</name>
<dbReference type="GO" id="GO:0005886">
    <property type="term" value="C:plasma membrane"/>
    <property type="evidence" value="ECO:0007669"/>
    <property type="project" value="TreeGrafter"/>
</dbReference>
<proteinExistence type="predicted"/>
<dbReference type="SUPFAM" id="SSF48726">
    <property type="entry name" value="Immunoglobulin"/>
    <property type="match status" value="1"/>
</dbReference>
<sequence length="110" mass="11749">MHPSSSHLHPGTSSEVGYGGTVLLNCSSSCPEAGAHGGLETSLSKEWVGRGPGWLSIRLYNITEPLSDIFCYFSCFGERKMATFRVLAYGKRPLGPGANPFCPVQSPSIT</sequence>
<protein>
    <recommendedName>
        <fullName evidence="1">Intercellular adhesion molecule N-terminal domain-containing protein</fullName>
    </recommendedName>
</protein>
<dbReference type="PANTHER" id="PTHR13771">
    <property type="entry name" value="INTERCELLULAR ADHESION MOLECULE"/>
    <property type="match status" value="1"/>
</dbReference>
<dbReference type="GO" id="GO:0007155">
    <property type="term" value="P:cell adhesion"/>
    <property type="evidence" value="ECO:0007669"/>
    <property type="project" value="InterPro"/>
</dbReference>
<dbReference type="InterPro" id="IPR013783">
    <property type="entry name" value="Ig-like_fold"/>
</dbReference>
<accession>A0A8B9S037</accession>
<dbReference type="InterPro" id="IPR013768">
    <property type="entry name" value="ICAM_N"/>
</dbReference>
<feature type="domain" description="Intercellular adhesion molecule N-terminal" evidence="1">
    <location>
        <begin position="16"/>
        <end position="89"/>
    </location>
</feature>
<evidence type="ECO:0000259" key="1">
    <source>
        <dbReference type="Pfam" id="PF03921"/>
    </source>
</evidence>
<organism evidence="2 3">
    <name type="scientific">Accipiter nisus</name>
    <name type="common">Eurasian sparrowhawk</name>
    <dbReference type="NCBI Taxonomy" id="211598"/>
    <lineage>
        <taxon>Eukaryota</taxon>
        <taxon>Metazoa</taxon>
        <taxon>Chordata</taxon>
        <taxon>Craniata</taxon>
        <taxon>Vertebrata</taxon>
        <taxon>Euteleostomi</taxon>
        <taxon>Archelosauria</taxon>
        <taxon>Archosauria</taxon>
        <taxon>Dinosauria</taxon>
        <taxon>Saurischia</taxon>
        <taxon>Theropoda</taxon>
        <taxon>Coelurosauria</taxon>
        <taxon>Aves</taxon>
        <taxon>Neognathae</taxon>
        <taxon>Neoaves</taxon>
        <taxon>Telluraves</taxon>
        <taxon>Accipitrimorphae</taxon>
        <taxon>Accipitriformes</taxon>
        <taxon>Accipitridae</taxon>
        <taxon>Accipitrinae</taxon>
        <taxon>Accipiter</taxon>
    </lineage>
</organism>
<reference evidence="2" key="2">
    <citation type="submission" date="2025-09" db="UniProtKB">
        <authorList>
            <consortium name="Ensembl"/>
        </authorList>
    </citation>
    <scope>IDENTIFICATION</scope>
</reference>